<sequence length="158" mass="17766">MSARASRSHNQEAIDVTIVGMLADVKEIIPMCSLGLLREVIGGVPISKGNNEPTYYKLKIEAFSLSSEVGVNKNWSFAWKLAAEFELILYNNSIFTLQSRLRRSEKRAQEEMDKYAVATFKNMIFFQNVKGRAGEGQTRQQQLHLQLLEPISSIGNLG</sequence>
<protein>
    <submittedName>
        <fullName evidence="1">Uncharacterized protein</fullName>
    </submittedName>
</protein>
<comment type="caution">
    <text evidence="1">The sequence shown here is derived from an EMBL/GenBank/DDBJ whole genome shotgun (WGS) entry which is preliminary data.</text>
</comment>
<accession>A0ABQ5AN94</accession>
<evidence type="ECO:0000313" key="1">
    <source>
        <dbReference type="EMBL" id="GJT04140.1"/>
    </source>
</evidence>
<organism evidence="1 2">
    <name type="scientific">Tanacetum coccineum</name>
    <dbReference type="NCBI Taxonomy" id="301880"/>
    <lineage>
        <taxon>Eukaryota</taxon>
        <taxon>Viridiplantae</taxon>
        <taxon>Streptophyta</taxon>
        <taxon>Embryophyta</taxon>
        <taxon>Tracheophyta</taxon>
        <taxon>Spermatophyta</taxon>
        <taxon>Magnoliopsida</taxon>
        <taxon>eudicotyledons</taxon>
        <taxon>Gunneridae</taxon>
        <taxon>Pentapetalae</taxon>
        <taxon>asterids</taxon>
        <taxon>campanulids</taxon>
        <taxon>Asterales</taxon>
        <taxon>Asteraceae</taxon>
        <taxon>Asteroideae</taxon>
        <taxon>Anthemideae</taxon>
        <taxon>Anthemidinae</taxon>
        <taxon>Tanacetum</taxon>
    </lineage>
</organism>
<gene>
    <name evidence="1" type="ORF">Tco_0838602</name>
</gene>
<dbReference type="Proteomes" id="UP001151760">
    <property type="component" value="Unassembled WGS sequence"/>
</dbReference>
<proteinExistence type="predicted"/>
<keyword evidence="2" id="KW-1185">Reference proteome</keyword>
<reference evidence="1" key="2">
    <citation type="submission" date="2022-01" db="EMBL/GenBank/DDBJ databases">
        <authorList>
            <person name="Yamashiro T."/>
            <person name="Shiraishi A."/>
            <person name="Satake H."/>
            <person name="Nakayama K."/>
        </authorList>
    </citation>
    <scope>NUCLEOTIDE SEQUENCE</scope>
</reference>
<evidence type="ECO:0000313" key="2">
    <source>
        <dbReference type="Proteomes" id="UP001151760"/>
    </source>
</evidence>
<dbReference type="EMBL" id="BQNB010012485">
    <property type="protein sequence ID" value="GJT04140.1"/>
    <property type="molecule type" value="Genomic_DNA"/>
</dbReference>
<name>A0ABQ5AN94_9ASTR</name>
<reference evidence="1" key="1">
    <citation type="journal article" date="2022" name="Int. J. Mol. Sci.">
        <title>Draft Genome of Tanacetum Coccineum: Genomic Comparison of Closely Related Tanacetum-Family Plants.</title>
        <authorList>
            <person name="Yamashiro T."/>
            <person name="Shiraishi A."/>
            <person name="Nakayama K."/>
            <person name="Satake H."/>
        </authorList>
    </citation>
    <scope>NUCLEOTIDE SEQUENCE</scope>
</reference>